<name>A0ABW3G424_9NOCA</name>
<evidence type="ECO:0000313" key="1">
    <source>
        <dbReference type="EMBL" id="MFD0924967.1"/>
    </source>
</evidence>
<reference evidence="2" key="1">
    <citation type="journal article" date="2019" name="Int. J. Syst. Evol. Microbiol.">
        <title>The Global Catalogue of Microorganisms (GCM) 10K type strain sequencing project: providing services to taxonomists for standard genome sequencing and annotation.</title>
        <authorList>
            <consortium name="The Broad Institute Genomics Platform"/>
            <consortium name="The Broad Institute Genome Sequencing Center for Infectious Disease"/>
            <person name="Wu L."/>
            <person name="Ma J."/>
        </authorList>
    </citation>
    <scope>NUCLEOTIDE SEQUENCE [LARGE SCALE GENOMIC DNA]</scope>
    <source>
        <strain evidence="2">CCUG 50873</strain>
    </source>
</reference>
<accession>A0ABW3G424</accession>
<dbReference type="EMBL" id="JBHTIL010000001">
    <property type="protein sequence ID" value="MFD0924967.1"/>
    <property type="molecule type" value="Genomic_DNA"/>
</dbReference>
<comment type="caution">
    <text evidence="1">The sequence shown here is derived from an EMBL/GenBank/DDBJ whole genome shotgun (WGS) entry which is preliminary data.</text>
</comment>
<evidence type="ECO:0000313" key="2">
    <source>
        <dbReference type="Proteomes" id="UP001597068"/>
    </source>
</evidence>
<proteinExistence type="predicted"/>
<dbReference type="RefSeq" id="WP_253647048.1">
    <property type="nucleotide sequence ID" value="NZ_BAAAMO010000002.1"/>
</dbReference>
<evidence type="ECO:0008006" key="3">
    <source>
        <dbReference type="Google" id="ProtNLM"/>
    </source>
</evidence>
<dbReference type="Proteomes" id="UP001597068">
    <property type="component" value="Unassembled WGS sequence"/>
</dbReference>
<keyword evidence="2" id="KW-1185">Reference proteome</keyword>
<gene>
    <name evidence="1" type="ORF">ACFQ04_04375</name>
</gene>
<organism evidence="1 2">
    <name type="scientific">Williamsia deligens</name>
    <dbReference type="NCBI Taxonomy" id="321325"/>
    <lineage>
        <taxon>Bacteria</taxon>
        <taxon>Bacillati</taxon>
        <taxon>Actinomycetota</taxon>
        <taxon>Actinomycetes</taxon>
        <taxon>Mycobacteriales</taxon>
        <taxon>Nocardiaceae</taxon>
        <taxon>Williamsia</taxon>
    </lineage>
</organism>
<protein>
    <recommendedName>
        <fullName evidence="3">DUF5666 domain-containing protein</fullName>
    </recommendedName>
</protein>
<sequence>MRARLRLKTSTLLCLAGLVVAGLGLAYCVHLGAQRDDSEDSDTSAAALEYLASSSPTATVTPAPGVAVTSAPIAVSRSKMLFGTVGAVDGSRMTLQMNDGRVHTIGLTADTHYESPHSHSPVPVRVGDLVVVHVQVAGETMTADLVVDGRVTSPTP</sequence>